<feature type="chain" id="PRO_5042909418" description="Secreted protein" evidence="1">
    <location>
        <begin position="22"/>
        <end position="141"/>
    </location>
</feature>
<evidence type="ECO:0000256" key="1">
    <source>
        <dbReference type="SAM" id="SignalP"/>
    </source>
</evidence>
<dbReference type="Proteomes" id="UP001302321">
    <property type="component" value="Unassembled WGS sequence"/>
</dbReference>
<dbReference type="EMBL" id="MU866359">
    <property type="protein sequence ID" value="KAK4173221.1"/>
    <property type="molecule type" value="Genomic_DNA"/>
</dbReference>
<gene>
    <name evidence="2" type="ORF">QBC36DRAFT_336257</name>
</gene>
<name>A0AAN6W2S3_9PEZI</name>
<reference evidence="2" key="2">
    <citation type="submission" date="2023-05" db="EMBL/GenBank/DDBJ databases">
        <authorList>
            <consortium name="Lawrence Berkeley National Laboratory"/>
            <person name="Steindorff A."/>
            <person name="Hensen N."/>
            <person name="Bonometti L."/>
            <person name="Westerberg I."/>
            <person name="Brannstrom I.O."/>
            <person name="Guillou S."/>
            <person name="Cros-Aarteil S."/>
            <person name="Calhoun S."/>
            <person name="Haridas S."/>
            <person name="Kuo A."/>
            <person name="Mondo S."/>
            <person name="Pangilinan J."/>
            <person name="Riley R."/>
            <person name="Labutti K."/>
            <person name="Andreopoulos B."/>
            <person name="Lipzen A."/>
            <person name="Chen C."/>
            <person name="Yanf M."/>
            <person name="Daum C."/>
            <person name="Ng V."/>
            <person name="Clum A."/>
            <person name="Ohm R."/>
            <person name="Martin F."/>
            <person name="Silar P."/>
            <person name="Natvig D."/>
            <person name="Lalanne C."/>
            <person name="Gautier V."/>
            <person name="Ament-Velasquez S.L."/>
            <person name="Kruys A."/>
            <person name="Hutchinson M.I."/>
            <person name="Powell A.J."/>
            <person name="Barry K."/>
            <person name="Miller A.N."/>
            <person name="Grigoriev I.V."/>
            <person name="Debuchy R."/>
            <person name="Gladieux P."/>
            <person name="Thoren M.H."/>
            <person name="Johannesson H."/>
        </authorList>
    </citation>
    <scope>NUCLEOTIDE SEQUENCE</scope>
    <source>
        <strain evidence="2">CBS 892.96</strain>
    </source>
</reference>
<proteinExistence type="predicted"/>
<comment type="caution">
    <text evidence="2">The sequence shown here is derived from an EMBL/GenBank/DDBJ whole genome shotgun (WGS) entry which is preliminary data.</text>
</comment>
<organism evidence="2 3">
    <name type="scientific">Triangularia setosa</name>
    <dbReference type="NCBI Taxonomy" id="2587417"/>
    <lineage>
        <taxon>Eukaryota</taxon>
        <taxon>Fungi</taxon>
        <taxon>Dikarya</taxon>
        <taxon>Ascomycota</taxon>
        <taxon>Pezizomycotina</taxon>
        <taxon>Sordariomycetes</taxon>
        <taxon>Sordariomycetidae</taxon>
        <taxon>Sordariales</taxon>
        <taxon>Podosporaceae</taxon>
        <taxon>Triangularia</taxon>
    </lineage>
</organism>
<feature type="signal peptide" evidence="1">
    <location>
        <begin position="1"/>
        <end position="21"/>
    </location>
</feature>
<keyword evidence="1" id="KW-0732">Signal</keyword>
<evidence type="ECO:0000313" key="3">
    <source>
        <dbReference type="Proteomes" id="UP001302321"/>
    </source>
</evidence>
<protein>
    <recommendedName>
        <fullName evidence="4">Secreted protein</fullName>
    </recommendedName>
</protein>
<sequence length="141" mass="15560">MRGDLMLGAALLVLSIKHQFATPVGGGLFHHCFINLRTQPTCVFSYTSAKTKMNDTNFINHTSSKPQHSDEEHHHHWYHISQQALLAGLMCMSWGALPPDAVEYITSPSHAPNSESITGVHHHTLYPVSSHSSAHPATETK</sequence>
<keyword evidence="3" id="KW-1185">Reference proteome</keyword>
<evidence type="ECO:0008006" key="4">
    <source>
        <dbReference type="Google" id="ProtNLM"/>
    </source>
</evidence>
<dbReference type="AlphaFoldDB" id="A0AAN6W2S3"/>
<evidence type="ECO:0000313" key="2">
    <source>
        <dbReference type="EMBL" id="KAK4173221.1"/>
    </source>
</evidence>
<reference evidence="2" key="1">
    <citation type="journal article" date="2023" name="Mol. Phylogenet. Evol.">
        <title>Genome-scale phylogeny and comparative genomics of the fungal order Sordariales.</title>
        <authorList>
            <person name="Hensen N."/>
            <person name="Bonometti L."/>
            <person name="Westerberg I."/>
            <person name="Brannstrom I.O."/>
            <person name="Guillou S."/>
            <person name="Cros-Aarteil S."/>
            <person name="Calhoun S."/>
            <person name="Haridas S."/>
            <person name="Kuo A."/>
            <person name="Mondo S."/>
            <person name="Pangilinan J."/>
            <person name="Riley R."/>
            <person name="LaButti K."/>
            <person name="Andreopoulos B."/>
            <person name="Lipzen A."/>
            <person name="Chen C."/>
            <person name="Yan M."/>
            <person name="Daum C."/>
            <person name="Ng V."/>
            <person name="Clum A."/>
            <person name="Steindorff A."/>
            <person name="Ohm R.A."/>
            <person name="Martin F."/>
            <person name="Silar P."/>
            <person name="Natvig D.O."/>
            <person name="Lalanne C."/>
            <person name="Gautier V."/>
            <person name="Ament-Velasquez S.L."/>
            <person name="Kruys A."/>
            <person name="Hutchinson M.I."/>
            <person name="Powell A.J."/>
            <person name="Barry K."/>
            <person name="Miller A.N."/>
            <person name="Grigoriev I.V."/>
            <person name="Debuchy R."/>
            <person name="Gladieux P."/>
            <person name="Hiltunen Thoren M."/>
            <person name="Johannesson H."/>
        </authorList>
    </citation>
    <scope>NUCLEOTIDE SEQUENCE</scope>
    <source>
        <strain evidence="2">CBS 892.96</strain>
    </source>
</reference>
<accession>A0AAN6W2S3</accession>